<dbReference type="Pfam" id="PF00528">
    <property type="entry name" value="BPD_transp_1"/>
    <property type="match status" value="1"/>
</dbReference>
<dbReference type="GO" id="GO:0005886">
    <property type="term" value="C:plasma membrane"/>
    <property type="evidence" value="ECO:0007669"/>
    <property type="project" value="UniProtKB-SubCell"/>
</dbReference>
<dbReference type="PANTHER" id="PTHR43848">
    <property type="entry name" value="PUTRESCINE TRANSPORT SYSTEM PERMEASE PROTEIN POTI"/>
    <property type="match status" value="1"/>
</dbReference>
<keyword evidence="3 8" id="KW-0813">Transport</keyword>
<dbReference type="Proteomes" id="UP000585272">
    <property type="component" value="Unassembled WGS sequence"/>
</dbReference>
<keyword evidence="4" id="KW-1003">Cell membrane</keyword>
<proteinExistence type="inferred from homology"/>
<comment type="caution">
    <text evidence="11">The sequence shown here is derived from an EMBL/GenBank/DDBJ whole genome shotgun (WGS) entry which is preliminary data.</text>
</comment>
<comment type="subcellular location">
    <subcellularLocation>
        <location evidence="1 8">Cell membrane</location>
        <topology evidence="1 8">Multi-pass membrane protein</topology>
    </subcellularLocation>
</comment>
<dbReference type="InterPro" id="IPR035906">
    <property type="entry name" value="MetI-like_sf"/>
</dbReference>
<dbReference type="RefSeq" id="WP_183344383.1">
    <property type="nucleotide sequence ID" value="NZ_JACHNU010000007.1"/>
</dbReference>
<comment type="similarity">
    <text evidence="2">Belongs to the binding-protein-dependent transport system permease family. CysTW subfamily.</text>
</comment>
<dbReference type="Gene3D" id="1.10.3720.10">
    <property type="entry name" value="MetI-like"/>
    <property type="match status" value="1"/>
</dbReference>
<keyword evidence="5 8" id="KW-0812">Transmembrane</keyword>
<evidence type="ECO:0000256" key="1">
    <source>
        <dbReference type="ARBA" id="ARBA00004651"/>
    </source>
</evidence>
<dbReference type="AlphaFoldDB" id="A0A840IH33"/>
<evidence type="ECO:0000256" key="2">
    <source>
        <dbReference type="ARBA" id="ARBA00007069"/>
    </source>
</evidence>
<sequence>MRRASTWLQRGVIVAALAFLLLPVAIVVLFAFQDANRTGLPFEGPSLRWFDLVVNDATFRDALWATLRVAAGSALTATAIALLGAFATARGLIRRAGLVGAVGLAPIAVPPVFIGFSLLLTFGEIGATPSLLTVYLAHVLLTVPLAWAVLQARFSRFDFSVEEAARDLGAGVWKTLWKVTLPLTWRAIAGAVLIAFAFSVDEFVVTLFVVGDDNTLPVLVWSRLRRSIDPSINAIATLLLLVMLLSALLGALLLRTRRRGPAAPERPGADPDPTQAEEYAHA</sequence>
<evidence type="ECO:0000313" key="11">
    <source>
        <dbReference type="EMBL" id="MBB4664367.1"/>
    </source>
</evidence>
<feature type="transmembrane region" description="Helical" evidence="8">
    <location>
        <begin position="98"/>
        <end position="120"/>
    </location>
</feature>
<dbReference type="SUPFAM" id="SSF161098">
    <property type="entry name" value="MetI-like"/>
    <property type="match status" value="1"/>
</dbReference>
<dbReference type="InterPro" id="IPR000515">
    <property type="entry name" value="MetI-like"/>
</dbReference>
<evidence type="ECO:0000259" key="10">
    <source>
        <dbReference type="PROSITE" id="PS50928"/>
    </source>
</evidence>
<dbReference type="PANTHER" id="PTHR43848:SF2">
    <property type="entry name" value="PUTRESCINE TRANSPORT SYSTEM PERMEASE PROTEIN POTI"/>
    <property type="match status" value="1"/>
</dbReference>
<gene>
    <name evidence="11" type="ORF">BDZ31_003978</name>
</gene>
<reference evidence="11 12" key="1">
    <citation type="submission" date="2020-08" db="EMBL/GenBank/DDBJ databases">
        <title>Genomic Encyclopedia of Archaeal and Bacterial Type Strains, Phase II (KMG-II): from individual species to whole genera.</title>
        <authorList>
            <person name="Goeker M."/>
        </authorList>
    </citation>
    <scope>NUCLEOTIDE SEQUENCE [LARGE SCALE GENOMIC DNA]</scope>
    <source>
        <strain evidence="11 12">DSM 23288</strain>
    </source>
</reference>
<evidence type="ECO:0000256" key="5">
    <source>
        <dbReference type="ARBA" id="ARBA00022692"/>
    </source>
</evidence>
<dbReference type="EMBL" id="JACHNU010000007">
    <property type="protein sequence ID" value="MBB4664367.1"/>
    <property type="molecule type" value="Genomic_DNA"/>
</dbReference>
<feature type="transmembrane region" description="Helical" evidence="8">
    <location>
        <begin position="187"/>
        <end position="211"/>
    </location>
</feature>
<feature type="transmembrane region" description="Helical" evidence="8">
    <location>
        <begin position="132"/>
        <end position="150"/>
    </location>
</feature>
<evidence type="ECO:0000256" key="7">
    <source>
        <dbReference type="ARBA" id="ARBA00023136"/>
    </source>
</evidence>
<dbReference type="GO" id="GO:0055085">
    <property type="term" value="P:transmembrane transport"/>
    <property type="evidence" value="ECO:0007669"/>
    <property type="project" value="InterPro"/>
</dbReference>
<feature type="region of interest" description="Disordered" evidence="9">
    <location>
        <begin position="260"/>
        <end position="282"/>
    </location>
</feature>
<dbReference type="PROSITE" id="PS50928">
    <property type="entry name" value="ABC_TM1"/>
    <property type="match status" value="1"/>
</dbReference>
<feature type="transmembrane region" description="Helical" evidence="8">
    <location>
        <begin position="12"/>
        <end position="32"/>
    </location>
</feature>
<dbReference type="CDD" id="cd06261">
    <property type="entry name" value="TM_PBP2"/>
    <property type="match status" value="1"/>
</dbReference>
<feature type="transmembrane region" description="Helical" evidence="8">
    <location>
        <begin position="231"/>
        <end position="254"/>
    </location>
</feature>
<evidence type="ECO:0000256" key="8">
    <source>
        <dbReference type="RuleBase" id="RU363032"/>
    </source>
</evidence>
<keyword evidence="7 8" id="KW-0472">Membrane</keyword>
<evidence type="ECO:0000313" key="12">
    <source>
        <dbReference type="Proteomes" id="UP000585272"/>
    </source>
</evidence>
<evidence type="ECO:0000256" key="6">
    <source>
        <dbReference type="ARBA" id="ARBA00022989"/>
    </source>
</evidence>
<evidence type="ECO:0000256" key="9">
    <source>
        <dbReference type="SAM" id="MobiDB-lite"/>
    </source>
</evidence>
<accession>A0A840IH33</accession>
<evidence type="ECO:0000256" key="3">
    <source>
        <dbReference type="ARBA" id="ARBA00022448"/>
    </source>
</evidence>
<organism evidence="11 12">
    <name type="scientific">Conexibacter arvalis</name>
    <dbReference type="NCBI Taxonomy" id="912552"/>
    <lineage>
        <taxon>Bacteria</taxon>
        <taxon>Bacillati</taxon>
        <taxon>Actinomycetota</taxon>
        <taxon>Thermoleophilia</taxon>
        <taxon>Solirubrobacterales</taxon>
        <taxon>Conexibacteraceae</taxon>
        <taxon>Conexibacter</taxon>
    </lineage>
</organism>
<evidence type="ECO:0000256" key="4">
    <source>
        <dbReference type="ARBA" id="ARBA00022475"/>
    </source>
</evidence>
<keyword evidence="12" id="KW-1185">Reference proteome</keyword>
<feature type="transmembrane region" description="Helical" evidence="8">
    <location>
        <begin position="62"/>
        <end position="86"/>
    </location>
</feature>
<keyword evidence="6 8" id="KW-1133">Transmembrane helix</keyword>
<name>A0A840IH33_9ACTN</name>
<dbReference type="InterPro" id="IPR051789">
    <property type="entry name" value="Bact_Polyamine_Transport"/>
</dbReference>
<feature type="domain" description="ABC transmembrane type-1" evidence="10">
    <location>
        <begin position="63"/>
        <end position="250"/>
    </location>
</feature>
<protein>
    <submittedName>
        <fullName evidence="11">ABC-type spermidine/putrescine transport system permease subunit II</fullName>
    </submittedName>
</protein>